<dbReference type="Proteomes" id="UP000694428">
    <property type="component" value="Unplaced"/>
</dbReference>
<organism evidence="1 2">
    <name type="scientific">Pavo cristatus</name>
    <name type="common">Indian peafowl</name>
    <name type="synonym">Blue peafowl</name>
    <dbReference type="NCBI Taxonomy" id="9049"/>
    <lineage>
        <taxon>Eukaryota</taxon>
        <taxon>Metazoa</taxon>
        <taxon>Chordata</taxon>
        <taxon>Craniata</taxon>
        <taxon>Vertebrata</taxon>
        <taxon>Euteleostomi</taxon>
        <taxon>Archelosauria</taxon>
        <taxon>Archosauria</taxon>
        <taxon>Dinosauria</taxon>
        <taxon>Saurischia</taxon>
        <taxon>Theropoda</taxon>
        <taxon>Coelurosauria</taxon>
        <taxon>Aves</taxon>
        <taxon>Neognathae</taxon>
        <taxon>Galloanserae</taxon>
        <taxon>Galliformes</taxon>
        <taxon>Phasianidae</taxon>
        <taxon>Phasianinae</taxon>
        <taxon>Pavo</taxon>
    </lineage>
</organism>
<evidence type="ECO:0000313" key="1">
    <source>
        <dbReference type="Ensembl" id="ENSPSTP00000017350.1"/>
    </source>
</evidence>
<protein>
    <submittedName>
        <fullName evidence="1">Uncharacterized protein</fullName>
    </submittedName>
</protein>
<dbReference type="Ensembl" id="ENSPSTT00000018188.1">
    <property type="protein sequence ID" value="ENSPSTP00000017350.1"/>
    <property type="gene ID" value="ENSPSTG00000012419.1"/>
</dbReference>
<evidence type="ECO:0000313" key="2">
    <source>
        <dbReference type="Proteomes" id="UP000694428"/>
    </source>
</evidence>
<dbReference type="AlphaFoldDB" id="A0A8C9LC19"/>
<reference evidence="1" key="2">
    <citation type="submission" date="2025-09" db="UniProtKB">
        <authorList>
            <consortium name="Ensembl"/>
        </authorList>
    </citation>
    <scope>IDENTIFICATION</scope>
</reference>
<keyword evidence="2" id="KW-1185">Reference proteome</keyword>
<name>A0A8C9LC19_PAVCR</name>
<accession>A0A8C9LC19</accession>
<sequence length="74" mass="7787">MSCALVPFGRFQDLEAARDFLCPHRRQGSAAAGRESGESGLLLEGELGFGPAFGARWGGSPALLRIPPAEEDAD</sequence>
<proteinExistence type="predicted"/>
<reference evidence="1" key="1">
    <citation type="submission" date="2025-08" db="UniProtKB">
        <authorList>
            <consortium name="Ensembl"/>
        </authorList>
    </citation>
    <scope>IDENTIFICATION</scope>
</reference>